<dbReference type="PANTHER" id="PTHR43244:SF1">
    <property type="entry name" value="5,10-METHYLENETETRAHYDROMETHANOPTERIN REDUCTASE"/>
    <property type="match status" value="1"/>
</dbReference>
<dbReference type="RefSeq" id="WP_218135922.1">
    <property type="nucleotide sequence ID" value="NZ_FNDJ01000010.1"/>
</dbReference>
<protein>
    <submittedName>
        <fullName evidence="4">F420-dependent oxidoreductase, MSMEG_4879 family</fullName>
    </submittedName>
</protein>
<keyword evidence="2" id="KW-0560">Oxidoreductase</keyword>
<dbReference type="Gene3D" id="3.20.20.30">
    <property type="entry name" value="Luciferase-like domain"/>
    <property type="match status" value="1"/>
</dbReference>
<keyword evidence="5" id="KW-1185">Reference proteome</keyword>
<dbReference type="AlphaFoldDB" id="A0A1G8TBL4"/>
<name>A0A1G8TBL4_9ACTN</name>
<reference evidence="4 5" key="1">
    <citation type="submission" date="2016-10" db="EMBL/GenBank/DDBJ databases">
        <authorList>
            <person name="de Groot N.N."/>
        </authorList>
    </citation>
    <scope>NUCLEOTIDE SEQUENCE [LARGE SCALE GENOMIC DNA]</scope>
    <source>
        <strain evidence="4 5">CGMCC 4.6533</strain>
    </source>
</reference>
<comment type="similarity">
    <text evidence="1">Belongs to the Bcl-2 family.</text>
</comment>
<feature type="domain" description="Luciferase-like" evidence="3">
    <location>
        <begin position="8"/>
        <end position="283"/>
    </location>
</feature>
<dbReference type="NCBIfam" id="TIGR03564">
    <property type="entry name" value="F420_MSMEG_4879"/>
    <property type="match status" value="1"/>
</dbReference>
<dbReference type="PANTHER" id="PTHR43244">
    <property type="match status" value="1"/>
</dbReference>
<accession>A0A1G8TBL4</accession>
<proteinExistence type="inferred from homology"/>
<dbReference type="Proteomes" id="UP000199202">
    <property type="component" value="Unassembled WGS sequence"/>
</dbReference>
<dbReference type="EMBL" id="FNDJ01000010">
    <property type="protein sequence ID" value="SDJ38080.1"/>
    <property type="molecule type" value="Genomic_DNA"/>
</dbReference>
<evidence type="ECO:0000259" key="3">
    <source>
        <dbReference type="Pfam" id="PF00296"/>
    </source>
</evidence>
<dbReference type="InterPro" id="IPR036661">
    <property type="entry name" value="Luciferase-like_sf"/>
</dbReference>
<dbReference type="PROSITE" id="PS01258">
    <property type="entry name" value="BH2"/>
    <property type="match status" value="1"/>
</dbReference>
<dbReference type="CDD" id="cd01097">
    <property type="entry name" value="Tetrahydromethanopterin_reductase"/>
    <property type="match status" value="1"/>
</dbReference>
<organism evidence="4 5">
    <name type="scientific">Nonomuraea jiangxiensis</name>
    <dbReference type="NCBI Taxonomy" id="633440"/>
    <lineage>
        <taxon>Bacteria</taxon>
        <taxon>Bacillati</taxon>
        <taxon>Actinomycetota</taxon>
        <taxon>Actinomycetes</taxon>
        <taxon>Streptosporangiales</taxon>
        <taxon>Streptosporangiaceae</taxon>
        <taxon>Nonomuraea</taxon>
    </lineage>
</organism>
<dbReference type="GO" id="GO:0016705">
    <property type="term" value="F:oxidoreductase activity, acting on paired donors, with incorporation or reduction of molecular oxygen"/>
    <property type="evidence" value="ECO:0007669"/>
    <property type="project" value="InterPro"/>
</dbReference>
<dbReference type="InterPro" id="IPR050564">
    <property type="entry name" value="F420-G6PD/mer"/>
</dbReference>
<evidence type="ECO:0000313" key="4">
    <source>
        <dbReference type="EMBL" id="SDJ38080.1"/>
    </source>
</evidence>
<dbReference type="InterPro" id="IPR011251">
    <property type="entry name" value="Luciferase-like_dom"/>
</dbReference>
<dbReference type="InterPro" id="IPR020726">
    <property type="entry name" value="Bcl2_BH2_motif_CS"/>
</dbReference>
<evidence type="ECO:0000256" key="1">
    <source>
        <dbReference type="ARBA" id="ARBA00009458"/>
    </source>
</evidence>
<dbReference type="InterPro" id="IPR019910">
    <property type="entry name" value="Lucif-like_OxRdtase_MSMEG_4879"/>
</dbReference>
<dbReference type="SUPFAM" id="SSF51679">
    <property type="entry name" value="Bacterial luciferase-like"/>
    <property type="match status" value="1"/>
</dbReference>
<sequence>MEIGLSSYGAAPLPELLTEIERAAASGFSRFWLGEHGGWDPLTVFAALGDRAPGIELATSVVGTYPRHPLALAAQALTAHAATGGRLTLGIGPSHAPVVESRYGLTWQPPVRHTREILDVLRPVLRGEEVEVRGTSITAVGGVAAPEVDPPSLLLAANGPRMLTLAGERADGALTMWTTPRFLGDVVVPTVTTAAAGRAAPRIAVGLLAAVTSDVEGTRQRVNTDFRQAATLPTFRALLDRQGSTGPDDTLVVGDEALVGETVGRFADAGATELIIFPVGSPEDQHRTIALFAELAKVHRR</sequence>
<gene>
    <name evidence="4" type="ORF">SAMN05421869_110109</name>
</gene>
<dbReference type="Pfam" id="PF00296">
    <property type="entry name" value="Bac_luciferase"/>
    <property type="match status" value="1"/>
</dbReference>
<evidence type="ECO:0000256" key="2">
    <source>
        <dbReference type="ARBA" id="ARBA00023002"/>
    </source>
</evidence>
<dbReference type="STRING" id="633440.SAMN05421869_110109"/>
<evidence type="ECO:0000313" key="5">
    <source>
        <dbReference type="Proteomes" id="UP000199202"/>
    </source>
</evidence>